<dbReference type="SUPFAM" id="SSF56784">
    <property type="entry name" value="HAD-like"/>
    <property type="match status" value="1"/>
</dbReference>
<dbReference type="Gramene" id="KMS96631">
    <property type="protein sequence ID" value="KMS96631"/>
    <property type="gene ID" value="BVRB_8g201270"/>
</dbReference>
<reference evidence="1 2" key="1">
    <citation type="journal article" date="2014" name="Nature">
        <title>The genome of the recently domesticated crop plant sugar beet (Beta vulgaris).</title>
        <authorList>
            <person name="Dohm J.C."/>
            <person name="Minoche A.E."/>
            <person name="Holtgrawe D."/>
            <person name="Capella-Gutierrez S."/>
            <person name="Zakrzewski F."/>
            <person name="Tafer H."/>
            <person name="Rupp O."/>
            <person name="Sorensen T.R."/>
            <person name="Stracke R."/>
            <person name="Reinhardt R."/>
            <person name="Goesmann A."/>
            <person name="Kraft T."/>
            <person name="Schulz B."/>
            <person name="Stadler P.F."/>
            <person name="Schmidt T."/>
            <person name="Gabaldon T."/>
            <person name="Lehrach H."/>
            <person name="Weisshaar B."/>
            <person name="Himmelbauer H."/>
        </authorList>
    </citation>
    <scope>NUCLEOTIDE SEQUENCE [LARGE SCALE GENOMIC DNA]</scope>
    <source>
        <tissue evidence="1">Taproot</tissue>
    </source>
</reference>
<name>A0A0J8B6L3_BETVV</name>
<dbReference type="PANTHER" id="PTHR42896">
    <property type="entry name" value="XYLULOSE-1,5-BISPHOSPHATE (XUBP) PHOSPHATASE"/>
    <property type="match status" value="1"/>
</dbReference>
<dbReference type="EMBL" id="KQ090366">
    <property type="protein sequence ID" value="KMS96631.1"/>
    <property type="molecule type" value="Genomic_DNA"/>
</dbReference>
<dbReference type="InterPro" id="IPR023198">
    <property type="entry name" value="PGP-like_dom2"/>
</dbReference>
<dbReference type="InterPro" id="IPR023214">
    <property type="entry name" value="HAD_sf"/>
</dbReference>
<dbReference type="InterPro" id="IPR036412">
    <property type="entry name" value="HAD-like_sf"/>
</dbReference>
<dbReference type="KEGG" id="bvg:104882980"/>
<dbReference type="Gene3D" id="3.40.50.1000">
    <property type="entry name" value="HAD superfamily/HAD-like"/>
    <property type="match status" value="1"/>
</dbReference>
<dbReference type="GO" id="GO:0016787">
    <property type="term" value="F:hydrolase activity"/>
    <property type="evidence" value="ECO:0007669"/>
    <property type="project" value="InterPro"/>
</dbReference>
<gene>
    <name evidence="1" type="ORF">BVRB_8g201270</name>
</gene>
<accession>A0A0J8B6L3</accession>
<sequence length="373" mass="40637">MEVITSTSALRYSCFIQSPINGGFSQRNSVTYQSCLSTSPLQLRSLIVRPKSRCSRWFVSCSSLPKSPDDASSDQIAVLLEVDGVLIDAYRSGSRQAFNIAFQKLGLDCAKWTEPIFSDLLRKSTGDEERMLALYFNRIGWPTSLPTNEKDKFMRSVLEEKKKAFAEFMSSKSTPLRPGVEKFIDDACDEGICVAILTASSKFGEETARSILEKLGLERMLKVKVIGKEEIEKSLYGQLLLGLGKFSGLDEELSNEASKAVAAEKKRIAEEVASMLKLQVDINTGTPESLREIVAALRAGAEKAEAPICNCVLVAGSQPAVAAAEVTGMSCIVLRNSLTSRAEFPSAIAVMDGFGDVDLTVSKLRLTLSRSSL</sequence>
<dbReference type="OMA" id="DCANWSE"/>
<proteinExistence type="predicted"/>
<keyword evidence="2" id="KW-1185">Reference proteome</keyword>
<dbReference type="eggNOG" id="ENOG502QS8V">
    <property type="taxonomic scope" value="Eukaryota"/>
</dbReference>
<dbReference type="PANTHER" id="PTHR42896:SF3">
    <property type="entry name" value="PROTEIN, PUTATIVE, EXPRESSED-RELATED"/>
    <property type="match status" value="1"/>
</dbReference>
<dbReference type="Gene3D" id="1.10.150.240">
    <property type="entry name" value="Putative phosphatase, domain 2"/>
    <property type="match status" value="1"/>
</dbReference>
<evidence type="ECO:0000313" key="2">
    <source>
        <dbReference type="Proteomes" id="UP000035740"/>
    </source>
</evidence>
<organism evidence="1 2">
    <name type="scientific">Beta vulgaris subsp. vulgaris</name>
    <name type="common">Beet</name>
    <dbReference type="NCBI Taxonomy" id="3555"/>
    <lineage>
        <taxon>Eukaryota</taxon>
        <taxon>Viridiplantae</taxon>
        <taxon>Streptophyta</taxon>
        <taxon>Embryophyta</taxon>
        <taxon>Tracheophyta</taxon>
        <taxon>Spermatophyta</taxon>
        <taxon>Magnoliopsida</taxon>
        <taxon>eudicotyledons</taxon>
        <taxon>Gunneridae</taxon>
        <taxon>Pentapetalae</taxon>
        <taxon>Caryophyllales</taxon>
        <taxon>Chenopodiaceae</taxon>
        <taxon>Betoideae</taxon>
        <taxon>Beta</taxon>
    </lineage>
</organism>
<dbReference type="AlphaFoldDB" id="A0A0J8B6L3"/>
<dbReference type="OrthoDB" id="545219at2759"/>
<protein>
    <submittedName>
        <fullName evidence="1">Uncharacterized protein</fullName>
    </submittedName>
</protein>
<dbReference type="Proteomes" id="UP000035740">
    <property type="component" value="Unassembled WGS sequence"/>
</dbReference>
<evidence type="ECO:0000313" key="1">
    <source>
        <dbReference type="EMBL" id="KMS96631.1"/>
    </source>
</evidence>
<dbReference type="InterPro" id="IPR044999">
    <property type="entry name" value="CbbY-like"/>
</dbReference>